<sequence>MDRDIISRKLGPVYNAIDGCDFKTAIKLCERKDIEKVPLARALKAYSLIRRSRVDEGILLARGVVEQGMLDETLVSTLMLVFRQAGCDVDCTLLYEKAFRESNEKNVEYGERLWFTYMRTYDFANAQLLGMKLGKAFSTTRYFGWAGAAILANANILAENGNSAEASKKMVFAEALLQKAFAGIKQGAERNSICLLYIDALRMRNKWDEAISFAEAKLDDLQARERLLILAELYEKQGNSTKAADLYLKLLKDEDPNDWRNWCGFVDCALDHQRPDILGEMTPLLTDTAGRPRRGPNLAVSYYHYRVMLAALHKNKSHDESACSQFSDSIYSYLEKFDIKACCFGDLRNMLMCFLSSGNLPRDLDTSTVVDRPPSPNPIFFGKTLGETLLNDQLNIKRSRRWPMEAFSCLWPAGCGDFSARVLARCEEASSLLKSISDIPEKKKLVHRIITCHKVLRFIGKYETFDESQVVDLVNEMVTQYNETLTLDEDAQGGQREVKIGDDLILLASHLLVDLANQTGTKARLLQAAALLEQAHEHSPYGFQLALGLIEIYSRLGSMSRVSELYNHLDVKHIQTDSLTHIVLGRMISHGYFDEALGCCDALENLWLTSRRENPDYMRKALQLGNVSKLLEFLRLDRMLNDSHQRSVTVTESYSLKMLREEHLESWQQLKEFIIRQEKPRLPKDAYERTRMVDVRSKDLGKLTSNYDFTVAVSCDCPLGKTAMYEFENVDTSETAAKTQHRACTSQTTYDKKWHERARMWLEYRLLLSDILSCAVGESTDGGVALDDPRSEEFTQFVKALWGRDGKLSSPIWDALILAIRATLLIAHVPEPTNVAKHYSAIVEILTSLNECLQKCSQTKNAPVQSLATILPNAVICIAVCIRSWTDSFPTKKKKKKKANPSAEEAALEQLQKCVKSCMNTLALLAESYKEDLRERIDKIDEDGSQDLKWQGELPIQLRQARKVSKSLVSSERDIAGRLLQISTGIKTLVKVKY</sequence>
<dbReference type="InterPro" id="IPR019183">
    <property type="entry name" value="NAA25_NatB_aux_su"/>
</dbReference>
<dbReference type="Pfam" id="PF09797">
    <property type="entry name" value="NatB_MDM20"/>
    <property type="match status" value="1"/>
</dbReference>
<dbReference type="Gene3D" id="1.25.40.1040">
    <property type="match status" value="1"/>
</dbReference>
<dbReference type="EMBL" id="HBHK01024603">
    <property type="protein sequence ID" value="CAD9703990.1"/>
    <property type="molecule type" value="Transcribed_RNA"/>
</dbReference>
<accession>A0A7S2SM01</accession>
<dbReference type="GO" id="GO:0031416">
    <property type="term" value="C:NatB complex"/>
    <property type="evidence" value="ECO:0007669"/>
    <property type="project" value="TreeGrafter"/>
</dbReference>
<comment type="similarity">
    <text evidence="1">Belongs to the MDM20/NAA25 family.</text>
</comment>
<evidence type="ECO:0000313" key="2">
    <source>
        <dbReference type="EMBL" id="CAD9703990.1"/>
    </source>
</evidence>
<proteinExistence type="inferred from homology"/>
<dbReference type="PANTHER" id="PTHR22767:SF3">
    <property type="entry name" value="N-ALPHA-ACETYLTRANSFERASE 25, NATB AUXILIARY SUBUNIT"/>
    <property type="match status" value="1"/>
</dbReference>
<dbReference type="AlphaFoldDB" id="A0A7S2SM01"/>
<name>A0A7S2SM01_9STRA</name>
<reference evidence="2" key="1">
    <citation type="submission" date="2021-01" db="EMBL/GenBank/DDBJ databases">
        <authorList>
            <person name="Corre E."/>
            <person name="Pelletier E."/>
            <person name="Niang G."/>
            <person name="Scheremetjew M."/>
            <person name="Finn R."/>
            <person name="Kale V."/>
            <person name="Holt S."/>
            <person name="Cochrane G."/>
            <person name="Meng A."/>
            <person name="Brown T."/>
            <person name="Cohen L."/>
        </authorList>
    </citation>
    <scope>NUCLEOTIDE SEQUENCE</scope>
    <source>
        <strain evidence="2">NY070348D</strain>
    </source>
</reference>
<evidence type="ECO:0000256" key="1">
    <source>
        <dbReference type="ARBA" id="ARBA00006298"/>
    </source>
</evidence>
<dbReference type="PANTHER" id="PTHR22767">
    <property type="entry name" value="N-TERMINAL ACETYLTRANSFERASE-RELATED"/>
    <property type="match status" value="1"/>
</dbReference>
<protein>
    <submittedName>
        <fullName evidence="2">Uncharacterized protein</fullName>
    </submittedName>
</protein>
<organism evidence="2">
    <name type="scientific">Mucochytrium quahogii</name>
    <dbReference type="NCBI Taxonomy" id="96639"/>
    <lineage>
        <taxon>Eukaryota</taxon>
        <taxon>Sar</taxon>
        <taxon>Stramenopiles</taxon>
        <taxon>Bigyra</taxon>
        <taxon>Labyrinthulomycetes</taxon>
        <taxon>Thraustochytrida</taxon>
        <taxon>Thraustochytriidae</taxon>
        <taxon>Mucochytrium</taxon>
    </lineage>
</organism>
<gene>
    <name evidence="2" type="ORF">QSP1433_LOCUS15518</name>
</gene>